<evidence type="ECO:0000313" key="2">
    <source>
        <dbReference type="Proteomes" id="UP001454036"/>
    </source>
</evidence>
<protein>
    <submittedName>
        <fullName evidence="1">Uncharacterized protein</fullName>
    </submittedName>
</protein>
<name>A0AAV3RDW1_LITER</name>
<gene>
    <name evidence="1" type="ORF">LIER_41465</name>
</gene>
<dbReference type="AlphaFoldDB" id="A0AAV3RDW1"/>
<evidence type="ECO:0000313" key="1">
    <source>
        <dbReference type="EMBL" id="GAA0173118.1"/>
    </source>
</evidence>
<comment type="caution">
    <text evidence="1">The sequence shown here is derived from an EMBL/GenBank/DDBJ whole genome shotgun (WGS) entry which is preliminary data.</text>
</comment>
<reference evidence="1 2" key="1">
    <citation type="submission" date="2024-01" db="EMBL/GenBank/DDBJ databases">
        <title>The complete chloroplast genome sequence of Lithospermum erythrorhizon: insights into the phylogenetic relationship among Boraginaceae species and the maternal lineages of purple gromwells.</title>
        <authorList>
            <person name="Okada T."/>
            <person name="Watanabe K."/>
        </authorList>
    </citation>
    <scope>NUCLEOTIDE SEQUENCE [LARGE SCALE GENOMIC DNA]</scope>
</reference>
<dbReference type="Proteomes" id="UP001454036">
    <property type="component" value="Unassembled WGS sequence"/>
</dbReference>
<organism evidence="1 2">
    <name type="scientific">Lithospermum erythrorhizon</name>
    <name type="common">Purple gromwell</name>
    <name type="synonym">Lithospermum officinale var. erythrorhizon</name>
    <dbReference type="NCBI Taxonomy" id="34254"/>
    <lineage>
        <taxon>Eukaryota</taxon>
        <taxon>Viridiplantae</taxon>
        <taxon>Streptophyta</taxon>
        <taxon>Embryophyta</taxon>
        <taxon>Tracheophyta</taxon>
        <taxon>Spermatophyta</taxon>
        <taxon>Magnoliopsida</taxon>
        <taxon>eudicotyledons</taxon>
        <taxon>Gunneridae</taxon>
        <taxon>Pentapetalae</taxon>
        <taxon>asterids</taxon>
        <taxon>lamiids</taxon>
        <taxon>Boraginales</taxon>
        <taxon>Boraginaceae</taxon>
        <taxon>Boraginoideae</taxon>
        <taxon>Lithospermeae</taxon>
        <taxon>Lithospermum</taxon>
    </lineage>
</organism>
<accession>A0AAV3RDW1</accession>
<keyword evidence="2" id="KW-1185">Reference proteome</keyword>
<dbReference type="EMBL" id="BAABME010025999">
    <property type="protein sequence ID" value="GAA0173118.1"/>
    <property type="molecule type" value="Genomic_DNA"/>
</dbReference>
<proteinExistence type="predicted"/>
<sequence>MELLRRRSRWCMGNGHTVKIWQDSWVSNDEAARLLSPPLTGFENARVVLLMDVHNRRWDTDLIQQLFFPFEADLILALPFLDIEGRI</sequence>